<dbReference type="RefSeq" id="XP_014249108.1">
    <property type="nucleotide sequence ID" value="XM_014393622.2"/>
</dbReference>
<feature type="transmembrane region" description="Helical" evidence="1">
    <location>
        <begin position="153"/>
        <end position="179"/>
    </location>
</feature>
<keyword evidence="3" id="KW-1185">Reference proteome</keyword>
<dbReference type="EnsemblMetazoa" id="XM_014393622.2">
    <property type="protein sequence ID" value="XP_014249108.1"/>
    <property type="gene ID" value="LOC106666427"/>
</dbReference>
<dbReference type="RefSeq" id="XP_014249107.1">
    <property type="nucleotide sequence ID" value="XM_014393621.2"/>
</dbReference>
<dbReference type="AlphaFoldDB" id="A0A8I6RMM1"/>
<reference evidence="2" key="1">
    <citation type="submission" date="2022-01" db="UniProtKB">
        <authorList>
            <consortium name="EnsemblMetazoa"/>
        </authorList>
    </citation>
    <scope>IDENTIFICATION</scope>
</reference>
<feature type="transmembrane region" description="Helical" evidence="1">
    <location>
        <begin position="82"/>
        <end position="103"/>
    </location>
</feature>
<dbReference type="Proteomes" id="UP000494040">
    <property type="component" value="Unassembled WGS sequence"/>
</dbReference>
<feature type="transmembrane region" description="Helical" evidence="1">
    <location>
        <begin position="115"/>
        <end position="133"/>
    </location>
</feature>
<keyword evidence="1" id="KW-1133">Transmembrane helix</keyword>
<evidence type="ECO:0000256" key="1">
    <source>
        <dbReference type="SAM" id="Phobius"/>
    </source>
</evidence>
<dbReference type="EnsemblMetazoa" id="XM_014393621.2">
    <property type="protein sequence ID" value="XP_014249107.1"/>
    <property type="gene ID" value="LOC106666427"/>
</dbReference>
<evidence type="ECO:0000313" key="2">
    <source>
        <dbReference type="EnsemblMetazoa" id="XP_014249108.1"/>
    </source>
</evidence>
<keyword evidence="1" id="KW-0472">Membrane</keyword>
<sequence>MEPSTSKGKVRKSLLPKPRKCFCYVSLKVGIILMAVTNTIIHIVSLLMLVMRVLKWSEIYQLKINGKLNITDVETLEQSYDFFHVFVTRVASSSTSMSHIILTTMLFRGLIKSDLTLVKSFLIIGIFLLHWEVYSKMYFLTVSSMHAFIEAPFVFMSILVIIIYFFLGHYMLLMVNSYLNLSFEKLRQDENPEKLKKYVKPSN</sequence>
<dbReference type="KEGG" id="clec:106666427"/>
<dbReference type="GeneID" id="106666427"/>
<feature type="transmembrane region" description="Helical" evidence="1">
    <location>
        <begin position="21"/>
        <end position="50"/>
    </location>
</feature>
<proteinExistence type="predicted"/>
<evidence type="ECO:0000313" key="3">
    <source>
        <dbReference type="Proteomes" id="UP000494040"/>
    </source>
</evidence>
<name>A0A8I6RMM1_CIMLE</name>
<organism evidence="2 3">
    <name type="scientific">Cimex lectularius</name>
    <name type="common">Bed bug</name>
    <name type="synonym">Acanthia lectularia</name>
    <dbReference type="NCBI Taxonomy" id="79782"/>
    <lineage>
        <taxon>Eukaryota</taxon>
        <taxon>Metazoa</taxon>
        <taxon>Ecdysozoa</taxon>
        <taxon>Arthropoda</taxon>
        <taxon>Hexapoda</taxon>
        <taxon>Insecta</taxon>
        <taxon>Pterygota</taxon>
        <taxon>Neoptera</taxon>
        <taxon>Paraneoptera</taxon>
        <taxon>Hemiptera</taxon>
        <taxon>Heteroptera</taxon>
        <taxon>Panheteroptera</taxon>
        <taxon>Cimicomorpha</taxon>
        <taxon>Cimicidae</taxon>
        <taxon>Cimex</taxon>
    </lineage>
</organism>
<protein>
    <submittedName>
        <fullName evidence="2">Uncharacterized protein</fullName>
    </submittedName>
</protein>
<keyword evidence="1" id="KW-0812">Transmembrane</keyword>
<accession>A0A8I6RMM1</accession>